<evidence type="ECO:0000256" key="1">
    <source>
        <dbReference type="SAM" id="Phobius"/>
    </source>
</evidence>
<proteinExistence type="predicted"/>
<feature type="transmembrane region" description="Helical" evidence="1">
    <location>
        <begin position="6"/>
        <end position="25"/>
    </location>
</feature>
<keyword evidence="1" id="KW-0812">Transmembrane</keyword>
<keyword evidence="3" id="KW-1185">Reference proteome</keyword>
<feature type="transmembrane region" description="Helical" evidence="1">
    <location>
        <begin position="147"/>
        <end position="171"/>
    </location>
</feature>
<keyword evidence="1" id="KW-0472">Membrane</keyword>
<gene>
    <name evidence="2" type="ORF">J2Z37_003120</name>
</gene>
<name>A0ABS4GS68_9BACL</name>
<keyword evidence="1" id="KW-1133">Transmembrane helix</keyword>
<reference evidence="2 3" key="1">
    <citation type="submission" date="2021-03" db="EMBL/GenBank/DDBJ databases">
        <title>Genomic Encyclopedia of Type Strains, Phase IV (KMG-IV): sequencing the most valuable type-strain genomes for metagenomic binning, comparative biology and taxonomic classification.</title>
        <authorList>
            <person name="Goeker M."/>
        </authorList>
    </citation>
    <scope>NUCLEOTIDE SEQUENCE [LARGE SCALE GENOMIC DNA]</scope>
    <source>
        <strain evidence="2 3">DSM 24738</strain>
    </source>
</reference>
<dbReference type="Proteomes" id="UP001519343">
    <property type="component" value="Unassembled WGS sequence"/>
</dbReference>
<comment type="caution">
    <text evidence="2">The sequence shown here is derived from an EMBL/GenBank/DDBJ whole genome shotgun (WGS) entry which is preliminary data.</text>
</comment>
<evidence type="ECO:0000313" key="2">
    <source>
        <dbReference type="EMBL" id="MBP1933109.1"/>
    </source>
</evidence>
<accession>A0ABS4GS68</accession>
<feature type="transmembrane region" description="Helical" evidence="1">
    <location>
        <begin position="46"/>
        <end position="72"/>
    </location>
</feature>
<protein>
    <submittedName>
        <fullName evidence="2">Glucan phosphoethanolaminetransferase (Alkaline phosphatase superfamily)</fullName>
    </submittedName>
</protein>
<feature type="transmembrane region" description="Helical" evidence="1">
    <location>
        <begin position="78"/>
        <end position="98"/>
    </location>
</feature>
<sequence length="177" mass="19921">MTLTLFLFVGLLTVFFTLLFKRPLIDTLGENTLVHKLHNANWFQNHWLSGVFLFVMNAALFFLTGLILYGVTYLSIPFIHLLIIILAVIGSIFLWITINQAWQGTNRNRLKMGFVGSSFYGALTLLFAYWLVTLEPSYPDEDCFMDAIGLVLGIIVTTVAFLSCLMITGFAHKKATG</sequence>
<evidence type="ECO:0000313" key="3">
    <source>
        <dbReference type="Proteomes" id="UP001519343"/>
    </source>
</evidence>
<dbReference type="EMBL" id="JAGGKT010000009">
    <property type="protein sequence ID" value="MBP1933109.1"/>
    <property type="molecule type" value="Genomic_DNA"/>
</dbReference>
<dbReference type="RefSeq" id="WP_209811133.1">
    <property type="nucleotide sequence ID" value="NZ_JAGGKT010000009.1"/>
</dbReference>
<organism evidence="2 3">
    <name type="scientific">Ammoniphilus resinae</name>
    <dbReference type="NCBI Taxonomy" id="861532"/>
    <lineage>
        <taxon>Bacteria</taxon>
        <taxon>Bacillati</taxon>
        <taxon>Bacillota</taxon>
        <taxon>Bacilli</taxon>
        <taxon>Bacillales</taxon>
        <taxon>Paenibacillaceae</taxon>
        <taxon>Aneurinibacillus group</taxon>
        <taxon>Ammoniphilus</taxon>
    </lineage>
</organism>
<feature type="transmembrane region" description="Helical" evidence="1">
    <location>
        <begin position="110"/>
        <end position="132"/>
    </location>
</feature>